<dbReference type="Proteomes" id="UP000815260">
    <property type="component" value="Chromosome 5B"/>
</dbReference>
<gene>
    <name evidence="1" type="ORF">CFC21_074007</name>
</gene>
<reference evidence="1" key="1">
    <citation type="journal article" date="2017" name="Gigascience">
        <title>The first near-complete assembly of the hexaploid bread wheat genome, Triticum aestivum.</title>
        <authorList>
            <person name="Zimin A.V."/>
            <person name="Puiu D."/>
            <person name="Hall R."/>
            <person name="Kingan S."/>
            <person name="Clavijo B.J."/>
            <person name="Salzberg S.L."/>
        </authorList>
    </citation>
    <scope>NUCLEOTIDE SEQUENCE</scope>
    <source>
        <tissue evidence="1">Leaf</tissue>
    </source>
</reference>
<proteinExistence type="predicted"/>
<sequence length="9" mass="1129">ILEKLLWKS</sequence>
<protein>
    <submittedName>
        <fullName evidence="1">Uncharacterized protein</fullName>
    </submittedName>
</protein>
<name>A0A9R1KVU0_WHEAT</name>
<evidence type="ECO:0000313" key="1">
    <source>
        <dbReference type="EMBL" id="KAF7068231.1"/>
    </source>
</evidence>
<reference evidence="1" key="2">
    <citation type="submission" date="2020-03" db="EMBL/GenBank/DDBJ databases">
        <title>The second near-complete assembly of the hexaploid bread wheat (Triticum aestivum) genome.</title>
        <authorList>
            <person name="Zimin A.V."/>
            <person name="Puiu D."/>
            <person name="Shumante A."/>
            <person name="Alonge M."/>
            <person name="Salzberg S.L."/>
        </authorList>
    </citation>
    <scope>NUCLEOTIDE SEQUENCE</scope>
    <source>
        <tissue evidence="1">Leaf</tissue>
    </source>
</reference>
<organism evidence="1">
    <name type="scientific">Triticum aestivum</name>
    <name type="common">Wheat</name>
    <dbReference type="NCBI Taxonomy" id="4565"/>
    <lineage>
        <taxon>Eukaryota</taxon>
        <taxon>Viridiplantae</taxon>
        <taxon>Streptophyta</taxon>
        <taxon>Embryophyta</taxon>
        <taxon>Tracheophyta</taxon>
        <taxon>Spermatophyta</taxon>
        <taxon>Magnoliopsida</taxon>
        <taxon>Liliopsida</taxon>
        <taxon>Poales</taxon>
        <taxon>Poaceae</taxon>
        <taxon>BOP clade</taxon>
        <taxon>Pooideae</taxon>
        <taxon>Triticodae</taxon>
        <taxon>Triticeae</taxon>
        <taxon>Triticinae</taxon>
        <taxon>Triticum</taxon>
    </lineage>
</organism>
<comment type="caution">
    <text evidence="1">The sequence shown here is derived from an EMBL/GenBank/DDBJ whole genome shotgun (WGS) entry which is preliminary data.</text>
</comment>
<dbReference type="EMBL" id="CM022224">
    <property type="protein sequence ID" value="KAF7068231.1"/>
    <property type="molecule type" value="Genomic_DNA"/>
</dbReference>
<feature type="non-terminal residue" evidence="1">
    <location>
        <position position="9"/>
    </location>
</feature>
<feature type="non-terminal residue" evidence="1">
    <location>
        <position position="1"/>
    </location>
</feature>
<accession>A0A9R1KVU0</accession>